<evidence type="ECO:0000259" key="1">
    <source>
        <dbReference type="Pfam" id="PF08818"/>
    </source>
</evidence>
<sequence length="139" mass="14819">MATANKTQPTPDDVGAFVDRIADPVKRADSAELISVLSAATGEPPVMWGTSIIGFGARHYRYASGHEGDTALIGFSPRATALTLYLSLDFDEHAATLGRLGKHKIGKGCLYVKRLSDIDRSVLEELVTESVAAALNMNS</sequence>
<reference evidence="2" key="1">
    <citation type="submission" date="2019-07" db="EMBL/GenBank/DDBJ databases">
        <title>Genomic Encyclopedia of Type Strains, Phase IV (KMG-IV): sequencing the most valuable type-strain genomes for metagenomic binning, comparative biology and taxonomic classification.</title>
        <authorList>
            <person name="Goeker M."/>
        </authorList>
    </citation>
    <scope>NUCLEOTIDE SEQUENCE</scope>
    <source>
        <strain evidence="2">DSM 44596</strain>
    </source>
</reference>
<dbReference type="EMBL" id="VNIQ01000001">
    <property type="protein sequence ID" value="TYQ08991.1"/>
    <property type="molecule type" value="Genomic_DNA"/>
</dbReference>
<comment type="caution">
    <text evidence="2">The sequence shown here is derived from an EMBL/GenBank/DDBJ whole genome shotgun (WGS) entry which is preliminary data.</text>
</comment>
<protein>
    <submittedName>
        <fullName evidence="2">Uncharacterized protein DUF1801</fullName>
    </submittedName>
</protein>
<dbReference type="AlphaFoldDB" id="A0A652YZ80"/>
<organism evidence="2">
    <name type="scientific">Nocardia globerula</name>
    <dbReference type="NCBI Taxonomy" id="1818"/>
    <lineage>
        <taxon>Bacteria</taxon>
        <taxon>Bacillati</taxon>
        <taxon>Actinomycetota</taxon>
        <taxon>Actinomycetes</taxon>
        <taxon>Mycobacteriales</taxon>
        <taxon>Nocardiaceae</taxon>
        <taxon>Nocardia</taxon>
    </lineage>
</organism>
<gene>
    <name evidence="2" type="ORF">FNL38_1011371</name>
</gene>
<dbReference type="InterPro" id="IPR014922">
    <property type="entry name" value="YdhG-like"/>
</dbReference>
<name>A0A652YZ80_NOCGL</name>
<accession>A0A652YZ80</accession>
<feature type="domain" description="YdhG-like" evidence="1">
    <location>
        <begin position="27"/>
        <end position="131"/>
    </location>
</feature>
<proteinExistence type="predicted"/>
<dbReference type="Pfam" id="PF08818">
    <property type="entry name" value="DUF1801"/>
    <property type="match status" value="1"/>
</dbReference>
<evidence type="ECO:0000313" key="2">
    <source>
        <dbReference type="EMBL" id="TYQ08991.1"/>
    </source>
</evidence>